<keyword evidence="3" id="KW-1185">Reference proteome</keyword>
<dbReference type="AlphaFoldDB" id="A0A977KC28"/>
<sequence length="288" mass="33808">MTKVIMLKLPDDVYEELERRAKAEGYALVSDYVKELISRELGRAPVDLRAIQERLDKLESGSLPPRLYDALWNIVEEVLSSKLPELVGNLEEGAVDAESLSKIERKMERKMQDMIIPWTQKIDELAKKIADLTEELEKVKEELDELKEARKERSEAVERREFRREHREVQEERTEHVQRRFTAMDRLRQQGAVFEDELRTIRSKDYFFKKLERSGAIIVPTQRHGRVAVHPEAWEEFLQALRESKSGDEEEVLERLDKEALKKLFMALRSEGAIIFDSGSREWKLEVS</sequence>
<dbReference type="EMBL" id="CP006868">
    <property type="protein sequence ID" value="UXD22378.1"/>
    <property type="molecule type" value="Genomic_DNA"/>
</dbReference>
<feature type="coiled-coil region" evidence="1">
    <location>
        <begin position="122"/>
        <end position="179"/>
    </location>
</feature>
<gene>
    <name evidence="2" type="ORF">IPA_04060</name>
</gene>
<evidence type="ECO:0000313" key="2">
    <source>
        <dbReference type="EMBL" id="UXD22378.1"/>
    </source>
</evidence>
<accession>A0A977KC28</accession>
<name>A0A977KC28_9CREN</name>
<evidence type="ECO:0000256" key="1">
    <source>
        <dbReference type="SAM" id="Coils"/>
    </source>
</evidence>
<organism evidence="2 3">
    <name type="scientific">Ignicoccus pacificus DSM 13166</name>
    <dbReference type="NCBI Taxonomy" id="940294"/>
    <lineage>
        <taxon>Archaea</taxon>
        <taxon>Thermoproteota</taxon>
        <taxon>Thermoprotei</taxon>
        <taxon>Desulfurococcales</taxon>
        <taxon>Desulfurococcaceae</taxon>
        <taxon>Ignicoccus</taxon>
    </lineage>
</organism>
<keyword evidence="1" id="KW-0175">Coiled coil</keyword>
<dbReference type="Proteomes" id="UP001063698">
    <property type="component" value="Chromosome"/>
</dbReference>
<reference evidence="2" key="1">
    <citation type="submission" date="2013-11" db="EMBL/GenBank/DDBJ databases">
        <title>Comparative genomics of Ignicoccus.</title>
        <authorList>
            <person name="Podar M."/>
        </authorList>
    </citation>
    <scope>NUCLEOTIDE SEQUENCE</scope>
    <source>
        <strain evidence="2">DSM 13166</strain>
    </source>
</reference>
<evidence type="ECO:0008006" key="4">
    <source>
        <dbReference type="Google" id="ProtNLM"/>
    </source>
</evidence>
<protein>
    <recommendedName>
        <fullName evidence="4">CopG family transcriptional regulator</fullName>
    </recommendedName>
</protein>
<proteinExistence type="predicted"/>
<evidence type="ECO:0000313" key="3">
    <source>
        <dbReference type="Proteomes" id="UP001063698"/>
    </source>
</evidence>
<dbReference type="KEGG" id="ipc:IPA_04060"/>